<dbReference type="InterPro" id="IPR029069">
    <property type="entry name" value="HotDog_dom_sf"/>
</dbReference>
<name>A0A4Q9KE85_9ACTN</name>
<organism evidence="2 3">
    <name type="scientific">Propioniciclava sinopodophylli</name>
    <dbReference type="NCBI Taxonomy" id="1837344"/>
    <lineage>
        <taxon>Bacteria</taxon>
        <taxon>Bacillati</taxon>
        <taxon>Actinomycetota</taxon>
        <taxon>Actinomycetes</taxon>
        <taxon>Propionibacteriales</taxon>
        <taxon>Propionibacteriaceae</taxon>
        <taxon>Propioniciclava</taxon>
    </lineage>
</organism>
<dbReference type="OrthoDB" id="5415111at2"/>
<dbReference type="RefSeq" id="WP_131168574.1">
    <property type="nucleotide sequence ID" value="NZ_CANLBI010000011.1"/>
</dbReference>
<sequence>MPITDAHVGRTYPATAPYPVTAGKIAEFADALGDDSPAYRGPDAVAPPTFAIVVALAAWDGLFADPELDIKLSRLIHGDQRFDYARPLRAGDEVVSTLSIDKVRARGNSAFITVSASVDTTAGEHVCTSTSTLVHTWPEEASA</sequence>
<dbReference type="CDD" id="cd03441">
    <property type="entry name" value="R_hydratase_like"/>
    <property type="match status" value="1"/>
</dbReference>
<feature type="domain" description="FAS1-like dehydratase" evidence="1">
    <location>
        <begin position="6"/>
        <end position="128"/>
    </location>
</feature>
<dbReference type="InterPro" id="IPR039569">
    <property type="entry name" value="FAS1-like_DH_region"/>
</dbReference>
<dbReference type="Gene3D" id="3.10.129.10">
    <property type="entry name" value="Hotdog Thioesterase"/>
    <property type="match status" value="1"/>
</dbReference>
<evidence type="ECO:0000313" key="2">
    <source>
        <dbReference type="EMBL" id="TBT84037.1"/>
    </source>
</evidence>
<accession>A0A4Q9KE85</accession>
<comment type="caution">
    <text evidence="2">The sequence shown here is derived from an EMBL/GenBank/DDBJ whole genome shotgun (WGS) entry which is preliminary data.</text>
</comment>
<evidence type="ECO:0000259" key="1">
    <source>
        <dbReference type="Pfam" id="PF13452"/>
    </source>
</evidence>
<dbReference type="SUPFAM" id="SSF54637">
    <property type="entry name" value="Thioesterase/thiol ester dehydrase-isomerase"/>
    <property type="match status" value="1"/>
</dbReference>
<reference evidence="2 3" key="1">
    <citation type="submission" date="2019-01" db="EMBL/GenBank/DDBJ databases">
        <title>Lactibacter flavus gen. nov., sp. nov., a novel bacterium of the family Propionibacteriaceae isolated from raw milk and dairy products.</title>
        <authorList>
            <person name="Huptas C."/>
            <person name="Wenning M."/>
            <person name="Breitenwieser F."/>
            <person name="Doll E."/>
            <person name="Von Neubeck M."/>
            <person name="Busse H.-J."/>
            <person name="Scherer S."/>
        </authorList>
    </citation>
    <scope>NUCLEOTIDE SEQUENCE [LARGE SCALE GENOMIC DNA]</scope>
    <source>
        <strain evidence="2 3">KCTC 33808</strain>
    </source>
</reference>
<protein>
    <submittedName>
        <fullName evidence="2">MaoC family dehydratase</fullName>
    </submittedName>
</protein>
<evidence type="ECO:0000313" key="3">
    <source>
        <dbReference type="Proteomes" id="UP000292373"/>
    </source>
</evidence>
<proteinExistence type="predicted"/>
<dbReference type="PIRSF" id="PIRSF018072">
    <property type="entry name" value="UCP018072"/>
    <property type="match status" value="1"/>
</dbReference>
<dbReference type="Pfam" id="PF13452">
    <property type="entry name" value="FAS1_DH_region"/>
    <property type="match status" value="1"/>
</dbReference>
<dbReference type="InterPro" id="IPR016709">
    <property type="entry name" value="HadA-like"/>
</dbReference>
<keyword evidence="3" id="KW-1185">Reference proteome</keyword>
<gene>
    <name evidence="2" type="ORF">ET989_10280</name>
</gene>
<dbReference type="Proteomes" id="UP000292373">
    <property type="component" value="Unassembled WGS sequence"/>
</dbReference>
<dbReference type="EMBL" id="SDMQ01000009">
    <property type="protein sequence ID" value="TBT84037.1"/>
    <property type="molecule type" value="Genomic_DNA"/>
</dbReference>
<dbReference type="AlphaFoldDB" id="A0A4Q9KE85"/>